<accession>X1JR88</accession>
<gene>
    <name evidence="6" type="ORF">S03H2_57368</name>
</gene>
<dbReference type="CDD" id="cd02440">
    <property type="entry name" value="AdoMet_MTases"/>
    <property type="match status" value="1"/>
</dbReference>
<dbReference type="PANTHER" id="PTHR44307">
    <property type="entry name" value="PHOSPHOETHANOLAMINE METHYLTRANSFERASE"/>
    <property type="match status" value="1"/>
</dbReference>
<comment type="pathway">
    <text evidence="1">Lipid metabolism.</text>
</comment>
<feature type="domain" description="Methyltransferase type 11" evidence="5">
    <location>
        <begin position="54"/>
        <end position="150"/>
    </location>
</feature>
<dbReference type="GO" id="GO:0032259">
    <property type="term" value="P:methylation"/>
    <property type="evidence" value="ECO:0007669"/>
    <property type="project" value="UniProtKB-KW"/>
</dbReference>
<evidence type="ECO:0000256" key="2">
    <source>
        <dbReference type="ARBA" id="ARBA00022603"/>
    </source>
</evidence>
<protein>
    <recommendedName>
        <fullName evidence="5">Methyltransferase type 11 domain-containing protein</fullName>
    </recommendedName>
</protein>
<comment type="pathway">
    <text evidence="4">Phospholipid metabolism.</text>
</comment>
<dbReference type="InterPro" id="IPR029063">
    <property type="entry name" value="SAM-dependent_MTases_sf"/>
</dbReference>
<dbReference type="InterPro" id="IPR013216">
    <property type="entry name" value="Methyltransf_11"/>
</dbReference>
<evidence type="ECO:0000313" key="6">
    <source>
        <dbReference type="EMBL" id="GAH80789.1"/>
    </source>
</evidence>
<reference evidence="6" key="1">
    <citation type="journal article" date="2014" name="Front. Microbiol.">
        <title>High frequency of phylogenetically diverse reductive dehalogenase-homologous genes in deep subseafloor sedimentary metagenomes.</title>
        <authorList>
            <person name="Kawai M."/>
            <person name="Futagami T."/>
            <person name="Toyoda A."/>
            <person name="Takaki Y."/>
            <person name="Nishi S."/>
            <person name="Hori S."/>
            <person name="Arai W."/>
            <person name="Tsubouchi T."/>
            <person name="Morono Y."/>
            <person name="Uchiyama I."/>
            <person name="Ito T."/>
            <person name="Fujiyama A."/>
            <person name="Inagaki F."/>
            <person name="Takami H."/>
        </authorList>
    </citation>
    <scope>NUCLEOTIDE SEQUENCE</scope>
    <source>
        <strain evidence="6">Expedition CK06-06</strain>
    </source>
</reference>
<dbReference type="SUPFAM" id="SSF53335">
    <property type="entry name" value="S-adenosyl-L-methionine-dependent methyltransferases"/>
    <property type="match status" value="1"/>
</dbReference>
<dbReference type="EMBL" id="BARU01036775">
    <property type="protein sequence ID" value="GAH80789.1"/>
    <property type="molecule type" value="Genomic_DNA"/>
</dbReference>
<evidence type="ECO:0000256" key="4">
    <source>
        <dbReference type="ARBA" id="ARBA00025707"/>
    </source>
</evidence>
<dbReference type="AlphaFoldDB" id="X1JR88"/>
<proteinExistence type="predicted"/>
<evidence type="ECO:0000256" key="1">
    <source>
        <dbReference type="ARBA" id="ARBA00005189"/>
    </source>
</evidence>
<dbReference type="Gene3D" id="3.40.50.150">
    <property type="entry name" value="Vaccinia Virus protein VP39"/>
    <property type="match status" value="1"/>
</dbReference>
<name>X1JR88_9ZZZZ</name>
<keyword evidence="3" id="KW-0808">Transferase</keyword>
<evidence type="ECO:0000259" key="5">
    <source>
        <dbReference type="Pfam" id="PF08241"/>
    </source>
</evidence>
<sequence>MENNKQFLKKDIEETEKLYFEFQAGFGITKHIGGLKATEELIKLCHISKDKYVLEVGCGVGVTACYMAQKYGCRVVGVDVSESMIKRSRERAKRRNVQDKVKFITADAQNPPFENELFDAVICESVNIFVRDKIKAFREYIRVIKTDGYVGINEAIWIKEPSKELDEYMYHTTGAKLLTSNYWEELLKSSGLRDIEI</sequence>
<dbReference type="GO" id="GO:0008757">
    <property type="term" value="F:S-adenosylmethionine-dependent methyltransferase activity"/>
    <property type="evidence" value="ECO:0007669"/>
    <property type="project" value="InterPro"/>
</dbReference>
<dbReference type="Pfam" id="PF08241">
    <property type="entry name" value="Methyltransf_11"/>
    <property type="match status" value="1"/>
</dbReference>
<keyword evidence="2" id="KW-0489">Methyltransferase</keyword>
<comment type="caution">
    <text evidence="6">The sequence shown here is derived from an EMBL/GenBank/DDBJ whole genome shotgun (WGS) entry which is preliminary data.</text>
</comment>
<dbReference type="PANTHER" id="PTHR44307:SF2">
    <property type="entry name" value="PHOSPHOETHANOLAMINE METHYLTRANSFERASE ISOFORM X1"/>
    <property type="match status" value="1"/>
</dbReference>
<evidence type="ECO:0000256" key="3">
    <source>
        <dbReference type="ARBA" id="ARBA00022679"/>
    </source>
</evidence>
<organism evidence="6">
    <name type="scientific">marine sediment metagenome</name>
    <dbReference type="NCBI Taxonomy" id="412755"/>
    <lineage>
        <taxon>unclassified sequences</taxon>
        <taxon>metagenomes</taxon>
        <taxon>ecological metagenomes</taxon>
    </lineage>
</organism>
<feature type="non-terminal residue" evidence="6">
    <location>
        <position position="197"/>
    </location>
</feature>